<feature type="non-terminal residue" evidence="1">
    <location>
        <position position="1"/>
    </location>
</feature>
<comment type="caution">
    <text evidence="1">The sequence shown here is derived from an EMBL/GenBank/DDBJ whole genome shotgun (WGS) entry which is preliminary data.</text>
</comment>
<sequence length="299" mass="34476">RLVADGNGVLSKTWFKEVTLETKVSYKYPDFAYENNNPEEKKKLKNKLKPYTTKYGNKRKKGTIKRRFIITFSEKRFIKDRIDRQRLIKKAERLVANPSNFSAELKKGGKSLVSVDIDKESLAVNYERISEQELFDGMHVIETSLNDPAEKVLDIYKGLWHIESNFRVLKSQLEGRPVYVRTEDHIRGHFLCCYISLVISRLLEYKLRKRKNSIPIGKIVEALNGLRTTKIKLDRLPAIYATTGISEEIKQICAALEMQVPEDYETAASLCKKLALKGEFGSYFQPREAITTAKEKTES</sequence>
<reference evidence="1 2" key="1">
    <citation type="journal article" date="2019" name="Nat. Med.">
        <title>A library of human gut bacterial isolates paired with longitudinal multiomics data enables mechanistic microbiome research.</title>
        <authorList>
            <person name="Poyet M."/>
            <person name="Groussin M."/>
            <person name="Gibbons S.M."/>
            <person name="Avila-Pacheco J."/>
            <person name="Jiang X."/>
            <person name="Kearney S.M."/>
            <person name="Perrotta A.R."/>
            <person name="Berdy B."/>
            <person name="Zhao S."/>
            <person name="Lieberman T.D."/>
            <person name="Swanson P.K."/>
            <person name="Smith M."/>
            <person name="Roesemann S."/>
            <person name="Alexander J.E."/>
            <person name="Rich S.A."/>
            <person name="Livny J."/>
            <person name="Vlamakis H."/>
            <person name="Clish C."/>
            <person name="Bullock K."/>
            <person name="Deik A."/>
            <person name="Scott J."/>
            <person name="Pierce K.A."/>
            <person name="Xavier R.J."/>
            <person name="Alm E.J."/>
        </authorList>
    </citation>
    <scope>NUCLEOTIDE SEQUENCE [LARGE SCALE GENOMIC DNA]</scope>
    <source>
        <strain evidence="1 2">BIOML-A2</strain>
    </source>
</reference>
<evidence type="ECO:0000313" key="2">
    <source>
        <dbReference type="Proteomes" id="UP000323567"/>
    </source>
</evidence>
<evidence type="ECO:0000313" key="1">
    <source>
        <dbReference type="EMBL" id="KAA2362315.1"/>
    </source>
</evidence>
<proteinExistence type="predicted"/>
<dbReference type="SUPFAM" id="SSF53098">
    <property type="entry name" value="Ribonuclease H-like"/>
    <property type="match status" value="1"/>
</dbReference>
<organism evidence="1 2">
    <name type="scientific">Alistipes shahii</name>
    <dbReference type="NCBI Taxonomy" id="328814"/>
    <lineage>
        <taxon>Bacteria</taxon>
        <taxon>Pseudomonadati</taxon>
        <taxon>Bacteroidota</taxon>
        <taxon>Bacteroidia</taxon>
        <taxon>Bacteroidales</taxon>
        <taxon>Rikenellaceae</taxon>
        <taxon>Alistipes</taxon>
    </lineage>
</organism>
<accession>A0A5B3FLI4</accession>
<dbReference type="AlphaFoldDB" id="A0A5B3FLI4"/>
<name>A0A5B3FLI4_9BACT</name>
<dbReference type="Proteomes" id="UP000323567">
    <property type="component" value="Unassembled WGS sequence"/>
</dbReference>
<gene>
    <name evidence="1" type="ORF">F2Y13_16420</name>
</gene>
<protein>
    <submittedName>
        <fullName evidence="1">Transposase</fullName>
    </submittedName>
</protein>
<dbReference type="EMBL" id="VVXK01000082">
    <property type="protein sequence ID" value="KAA2362315.1"/>
    <property type="molecule type" value="Genomic_DNA"/>
</dbReference>
<dbReference type="InterPro" id="IPR012337">
    <property type="entry name" value="RNaseH-like_sf"/>
</dbReference>